<reference evidence="3 6" key="3">
    <citation type="journal article" date="2017" name="Nat. Microbiol.">
        <title>Natural product diversity associated with the nematode symbionts Photorhabdus and Xenorhabdus.</title>
        <authorList>
            <person name="Tobias N.J."/>
            <person name="Wolff H."/>
            <person name="Djahanschiri B."/>
            <person name="Grundmann F."/>
            <person name="Kronenwerth M."/>
            <person name="Shi Y.M."/>
            <person name="Simonyi S."/>
            <person name="Grun P."/>
            <person name="Shapiro-Ilan D."/>
            <person name="Pidot S.J."/>
            <person name="Stinear T.P."/>
            <person name="Ebersberger I."/>
            <person name="Bode H.B."/>
        </authorList>
    </citation>
    <scope>NUCLEOTIDE SEQUENCE [LARGE SCALE GENOMIC DNA]</scope>
    <source>
        <strain evidence="3 6">DSM 17908</strain>
    </source>
</reference>
<dbReference type="Proteomes" id="UP000198919">
    <property type="component" value="Unassembled WGS sequence"/>
</dbReference>
<protein>
    <submittedName>
        <fullName evidence="3">Collagen-like surface protein</fullName>
    </submittedName>
</protein>
<evidence type="ECO:0000313" key="3">
    <source>
        <dbReference type="EMBL" id="PHM36924.1"/>
    </source>
</evidence>
<feature type="chain" id="PRO_5011641583" evidence="2">
    <location>
        <begin position="22"/>
        <end position="100"/>
    </location>
</feature>
<dbReference type="Proteomes" id="UP000224607">
    <property type="component" value="Unassembled WGS sequence"/>
</dbReference>
<proteinExistence type="predicted"/>
<evidence type="ECO:0000313" key="6">
    <source>
        <dbReference type="Proteomes" id="UP000224607"/>
    </source>
</evidence>
<name>A0A1I3VZM7_9GAMM</name>
<feature type="compositionally biased region" description="Gly residues" evidence="1">
    <location>
        <begin position="69"/>
        <end position="100"/>
    </location>
</feature>
<reference evidence="4" key="2">
    <citation type="submission" date="2016-10" db="EMBL/GenBank/DDBJ databases">
        <authorList>
            <person name="de Groot N.N."/>
        </authorList>
    </citation>
    <scope>NUCLEOTIDE SEQUENCE [LARGE SCALE GENOMIC DNA]</scope>
    <source>
        <strain evidence="4">DSM 17908</strain>
    </source>
</reference>
<feature type="region of interest" description="Disordered" evidence="1">
    <location>
        <begin position="36"/>
        <end position="100"/>
    </location>
</feature>
<keyword evidence="2" id="KW-0732">Signal</keyword>
<dbReference type="EMBL" id="FORG01000023">
    <property type="protein sequence ID" value="SFJ99797.1"/>
    <property type="molecule type" value="Genomic_DNA"/>
</dbReference>
<dbReference type="RefSeq" id="WP_092513271.1">
    <property type="nucleotide sequence ID" value="NZ_CAWNQB010000017.1"/>
</dbReference>
<keyword evidence="6" id="KW-1185">Reference proteome</keyword>
<dbReference type="EMBL" id="NITY01000024">
    <property type="protein sequence ID" value="PHM36924.1"/>
    <property type="molecule type" value="Genomic_DNA"/>
</dbReference>
<reference evidence="5" key="1">
    <citation type="submission" date="2016-10" db="EMBL/GenBank/DDBJ databases">
        <authorList>
            <person name="Varghese N."/>
            <person name="Submissions S."/>
        </authorList>
    </citation>
    <scope>NUCLEOTIDE SEQUENCE [LARGE SCALE GENOMIC DNA]</scope>
    <source>
        <strain evidence="5">DSM 17908</strain>
    </source>
</reference>
<feature type="compositionally biased region" description="Basic and acidic residues" evidence="1">
    <location>
        <begin position="54"/>
        <end position="63"/>
    </location>
</feature>
<evidence type="ECO:0000256" key="1">
    <source>
        <dbReference type="SAM" id="MobiDB-lite"/>
    </source>
</evidence>
<evidence type="ECO:0000313" key="4">
    <source>
        <dbReference type="EMBL" id="SFJ99797.1"/>
    </source>
</evidence>
<accession>A0A1I3VZM7</accession>
<sequence>MKKIVAILFISIISIPFLLQAKTNNEVNISKKLDCRNLNGQPGQNGKDGIPNSHCKDGGKGGDGKLPGQSGGNGGNGAPGGNGGDGGNGAVGGNGGDGGS</sequence>
<gene>
    <name evidence="4" type="ORF">SAMN05421680_12321</name>
    <name evidence="3" type="ORF">Xmau_04073</name>
</gene>
<organism evidence="4 5">
    <name type="scientific">Xenorhabdus mauleonii</name>
    <dbReference type="NCBI Taxonomy" id="351675"/>
    <lineage>
        <taxon>Bacteria</taxon>
        <taxon>Pseudomonadati</taxon>
        <taxon>Pseudomonadota</taxon>
        <taxon>Gammaproteobacteria</taxon>
        <taxon>Enterobacterales</taxon>
        <taxon>Morganellaceae</taxon>
        <taxon>Xenorhabdus</taxon>
    </lineage>
</organism>
<feature type="signal peptide" evidence="2">
    <location>
        <begin position="1"/>
        <end position="21"/>
    </location>
</feature>
<evidence type="ECO:0000313" key="5">
    <source>
        <dbReference type="Proteomes" id="UP000198919"/>
    </source>
</evidence>
<dbReference type="STRING" id="351675.SAMN05421680_12321"/>
<evidence type="ECO:0000256" key="2">
    <source>
        <dbReference type="SAM" id="SignalP"/>
    </source>
</evidence>
<dbReference type="AlphaFoldDB" id="A0A1I3VZM7"/>